<evidence type="ECO:0000313" key="7">
    <source>
        <dbReference type="Proteomes" id="UP000813463"/>
    </source>
</evidence>
<evidence type="ECO:0000256" key="1">
    <source>
        <dbReference type="ARBA" id="ARBA00022723"/>
    </source>
</evidence>
<keyword evidence="3" id="KW-0862">Zinc</keyword>
<name>A0A9R0I991_SPIOL</name>
<dbReference type="GO" id="GO:0003676">
    <property type="term" value="F:nucleic acid binding"/>
    <property type="evidence" value="ECO:0007669"/>
    <property type="project" value="InterPro"/>
</dbReference>
<dbReference type="GO" id="GO:0008270">
    <property type="term" value="F:zinc ion binding"/>
    <property type="evidence" value="ECO:0007669"/>
    <property type="project" value="UniProtKB-KW"/>
</dbReference>
<dbReference type="PROSITE" id="PS51999">
    <property type="entry name" value="ZF_GRF"/>
    <property type="match status" value="1"/>
</dbReference>
<dbReference type="Proteomes" id="UP000813463">
    <property type="component" value="Chromosome 2"/>
</dbReference>
<evidence type="ECO:0000256" key="4">
    <source>
        <dbReference type="PROSITE-ProRule" id="PRU00047"/>
    </source>
</evidence>
<proteinExistence type="predicted"/>
<dbReference type="Pfam" id="PF00098">
    <property type="entry name" value="zf-CCHC"/>
    <property type="match status" value="3"/>
</dbReference>
<dbReference type="Pfam" id="PF06839">
    <property type="entry name" value="Zn_ribbon_GRF"/>
    <property type="match status" value="1"/>
</dbReference>
<dbReference type="KEGG" id="soe:110784836"/>
<dbReference type="AlphaFoldDB" id="A0A9R0I991"/>
<evidence type="ECO:0000259" key="6">
    <source>
        <dbReference type="PROSITE" id="PS51999"/>
    </source>
</evidence>
<keyword evidence="2 4" id="KW-0863">Zinc-finger</keyword>
<keyword evidence="7" id="KW-1185">Reference proteome</keyword>
<accession>A0A9R0I991</accession>
<dbReference type="InterPro" id="IPR010666">
    <property type="entry name" value="Znf_GRF"/>
</dbReference>
<evidence type="ECO:0000259" key="5">
    <source>
        <dbReference type="PROSITE" id="PS50158"/>
    </source>
</evidence>
<dbReference type="Gene3D" id="4.10.60.10">
    <property type="entry name" value="Zinc finger, CCHC-type"/>
    <property type="match status" value="3"/>
</dbReference>
<reference evidence="8" key="2">
    <citation type="submission" date="2025-08" db="UniProtKB">
        <authorList>
            <consortium name="RefSeq"/>
        </authorList>
    </citation>
    <scope>IDENTIFICATION</scope>
    <source>
        <tissue evidence="8">Leaf</tissue>
    </source>
</reference>
<evidence type="ECO:0000313" key="8">
    <source>
        <dbReference type="RefSeq" id="XP_021844978.1"/>
    </source>
</evidence>
<keyword evidence="1" id="KW-0479">Metal-binding</keyword>
<dbReference type="SMART" id="SM00343">
    <property type="entry name" value="ZnF_C2HC"/>
    <property type="match status" value="3"/>
</dbReference>
<evidence type="ECO:0000256" key="2">
    <source>
        <dbReference type="ARBA" id="ARBA00022771"/>
    </source>
</evidence>
<dbReference type="GeneID" id="110784836"/>
<dbReference type="InterPro" id="IPR001878">
    <property type="entry name" value="Znf_CCHC"/>
</dbReference>
<dbReference type="RefSeq" id="XP_021844978.1">
    <property type="nucleotide sequence ID" value="XM_021989286.2"/>
</dbReference>
<dbReference type="PANTHER" id="PTHR33680">
    <property type="entry name" value="OS07G0190500 PROTEIN"/>
    <property type="match status" value="1"/>
</dbReference>
<protein>
    <recommendedName>
        <fullName evidence="9">CCHC-type domain-containing protein</fullName>
    </recommendedName>
</protein>
<dbReference type="PROSITE" id="PS50158">
    <property type="entry name" value="ZF_CCHC"/>
    <property type="match status" value="3"/>
</dbReference>
<evidence type="ECO:0000256" key="3">
    <source>
        <dbReference type="ARBA" id="ARBA00022833"/>
    </source>
</evidence>
<organism evidence="7 8">
    <name type="scientific">Spinacia oleracea</name>
    <name type="common">Spinach</name>
    <dbReference type="NCBI Taxonomy" id="3562"/>
    <lineage>
        <taxon>Eukaryota</taxon>
        <taxon>Viridiplantae</taxon>
        <taxon>Streptophyta</taxon>
        <taxon>Embryophyta</taxon>
        <taxon>Tracheophyta</taxon>
        <taxon>Spermatophyta</taxon>
        <taxon>Magnoliopsida</taxon>
        <taxon>eudicotyledons</taxon>
        <taxon>Gunneridae</taxon>
        <taxon>Pentapetalae</taxon>
        <taxon>Caryophyllales</taxon>
        <taxon>Chenopodiaceae</taxon>
        <taxon>Chenopodioideae</taxon>
        <taxon>Anserineae</taxon>
        <taxon>Spinacia</taxon>
    </lineage>
</organism>
<feature type="domain" description="GRF-type" evidence="6">
    <location>
        <begin position="149"/>
        <end position="192"/>
    </location>
</feature>
<feature type="domain" description="CCHC-type" evidence="5">
    <location>
        <begin position="264"/>
        <end position="277"/>
    </location>
</feature>
<feature type="domain" description="CCHC-type" evidence="5">
    <location>
        <begin position="109"/>
        <end position="124"/>
    </location>
</feature>
<feature type="domain" description="CCHC-type" evidence="5">
    <location>
        <begin position="305"/>
        <end position="320"/>
    </location>
</feature>
<gene>
    <name evidence="8" type="primary">LOC110784836</name>
</gene>
<sequence length="331" mass="35639">MLPRTPMANSKSTIIDIPEDVEDVEFLSQLDAAEAQAISLSASKRRRVSVDSAVKLERENQGFVQVIEEGAYTAALKGSKSLTWQKQQQVSLTKTPQSSVTTTAGGGACFKCGKEGHWARDCPQAMSPAVNLGSGPPHATAVAGVEKACPCGMGICLLLTANTERNPGRKFFRCPIRQENGGCGFFEWCDESSAKMTSPGDKSWKNVEQQQFYQRPTNQASGYTKSWNDFDKGTSAPNSSYGQKFEATDNRSYGMKSGSSTSSCFKCGQEGHWAKDCLTTSSNATATTTVTATTGARGNQSSGTCYKCGQSGHWARDCSQSQGQSTKVRNW</sequence>
<dbReference type="PANTHER" id="PTHR33680:SF1">
    <property type="entry name" value="OS05G0489500 PROTEIN"/>
    <property type="match status" value="1"/>
</dbReference>
<dbReference type="OrthoDB" id="5418639at2759"/>
<dbReference type="SUPFAM" id="SSF57756">
    <property type="entry name" value="Retrovirus zinc finger-like domains"/>
    <property type="match status" value="3"/>
</dbReference>
<evidence type="ECO:0008006" key="9">
    <source>
        <dbReference type="Google" id="ProtNLM"/>
    </source>
</evidence>
<dbReference type="InterPro" id="IPR036875">
    <property type="entry name" value="Znf_CCHC_sf"/>
</dbReference>
<reference evidence="7" key="1">
    <citation type="journal article" date="2021" name="Nat. Commun.">
        <title>Genomic analyses provide insights into spinach domestication and the genetic basis of agronomic traits.</title>
        <authorList>
            <person name="Cai X."/>
            <person name="Sun X."/>
            <person name="Xu C."/>
            <person name="Sun H."/>
            <person name="Wang X."/>
            <person name="Ge C."/>
            <person name="Zhang Z."/>
            <person name="Wang Q."/>
            <person name="Fei Z."/>
            <person name="Jiao C."/>
            <person name="Wang Q."/>
        </authorList>
    </citation>
    <scope>NUCLEOTIDE SEQUENCE [LARGE SCALE GENOMIC DNA]</scope>
    <source>
        <strain evidence="7">cv. Varoflay</strain>
    </source>
</reference>